<dbReference type="FunFam" id="3.80.10.10:FF:000383">
    <property type="entry name" value="Leucine-rich repeat receptor protein kinase EMS1"/>
    <property type="match status" value="1"/>
</dbReference>
<keyword evidence="6" id="KW-1185">Reference proteome</keyword>
<evidence type="ECO:0000256" key="1">
    <source>
        <dbReference type="ARBA" id="ARBA00004167"/>
    </source>
</evidence>
<dbReference type="GO" id="GO:0016020">
    <property type="term" value="C:membrane"/>
    <property type="evidence" value="ECO:0007669"/>
    <property type="project" value="UniProtKB-SubCell"/>
</dbReference>
<dbReference type="Gene3D" id="3.80.10.10">
    <property type="entry name" value="Ribonuclease Inhibitor"/>
    <property type="match status" value="1"/>
</dbReference>
<accession>A0A507FU90</accession>
<sequence length="334" mass="37689">MEPMIISHLQLLLAEAQSSPRLLRHNVTSLISKCDSLRRMLSTIATGPQSQQNCALSEVPLEIAEYIFAWLHPAEALKFRRLAKAFNNLLVSQEFATLLLSRFLPKDNLSSKRHHDECAKIFFAWPSTYQKRFATSHLSASCSRKSLLWSHKATPFETNHIPQGSLFAMFPNLVELDLSYCALSGTIPDTLFTNMRQLQSLKLHENRLTGEISAAIAACTQLRVLNLHSNHFSGKIPESLYTLSELQYCNLGHNRLQGVLSPKISCLQKLNALYLNDNHLEGEIPKSMAELEGLEYLVLSCNRFVGRVPTELLNLRRAVYFNFEGNGFDAESNV</sequence>
<feature type="domain" description="F-box" evidence="4">
    <location>
        <begin position="53"/>
        <end position="98"/>
    </location>
</feature>
<dbReference type="OrthoDB" id="676979at2759"/>
<dbReference type="InterPro" id="IPR036047">
    <property type="entry name" value="F-box-like_dom_sf"/>
</dbReference>
<keyword evidence="2" id="KW-0732">Signal</keyword>
<reference evidence="5 6" key="1">
    <citation type="journal article" date="2019" name="Sci. Rep.">
        <title>Comparative genomics of chytrid fungi reveal insights into the obligate biotrophic and pathogenic lifestyle of Synchytrium endobioticum.</title>
        <authorList>
            <person name="van de Vossenberg B.T.L.H."/>
            <person name="Warris S."/>
            <person name="Nguyen H.D.T."/>
            <person name="van Gent-Pelzer M.P.E."/>
            <person name="Joly D.L."/>
            <person name="van de Geest H.C."/>
            <person name="Bonants P.J.M."/>
            <person name="Smith D.S."/>
            <person name="Levesque C.A."/>
            <person name="van der Lee T.A.J."/>
        </authorList>
    </citation>
    <scope>NUCLEOTIDE SEQUENCE [LARGE SCALE GENOMIC DNA]</scope>
    <source>
        <strain evidence="5 6">CBS 675.73</strain>
    </source>
</reference>
<evidence type="ECO:0000313" key="6">
    <source>
        <dbReference type="Proteomes" id="UP000320333"/>
    </source>
</evidence>
<dbReference type="SUPFAM" id="SSF52058">
    <property type="entry name" value="L domain-like"/>
    <property type="match status" value="1"/>
</dbReference>
<dbReference type="InterPro" id="IPR051716">
    <property type="entry name" value="Plant_RL_S/T_kinase"/>
</dbReference>
<name>A0A507FU90_9FUNG</name>
<dbReference type="InterPro" id="IPR001810">
    <property type="entry name" value="F-box_dom"/>
</dbReference>
<evidence type="ECO:0000256" key="2">
    <source>
        <dbReference type="ARBA" id="ARBA00022729"/>
    </source>
</evidence>
<evidence type="ECO:0000259" key="4">
    <source>
        <dbReference type="PROSITE" id="PS50181"/>
    </source>
</evidence>
<protein>
    <recommendedName>
        <fullName evidence="4">F-box domain-containing protein</fullName>
    </recommendedName>
</protein>
<dbReference type="SUPFAM" id="SSF81383">
    <property type="entry name" value="F-box domain"/>
    <property type="match status" value="1"/>
</dbReference>
<proteinExistence type="predicted"/>
<dbReference type="InterPro" id="IPR001611">
    <property type="entry name" value="Leu-rich_rpt"/>
</dbReference>
<dbReference type="InterPro" id="IPR032675">
    <property type="entry name" value="LRR_dom_sf"/>
</dbReference>
<dbReference type="Pfam" id="PF13855">
    <property type="entry name" value="LRR_8"/>
    <property type="match status" value="1"/>
</dbReference>
<evidence type="ECO:0000313" key="5">
    <source>
        <dbReference type="EMBL" id="TPX78606.1"/>
    </source>
</evidence>
<dbReference type="EMBL" id="QEAP01000002">
    <property type="protein sequence ID" value="TPX78606.1"/>
    <property type="molecule type" value="Genomic_DNA"/>
</dbReference>
<dbReference type="AlphaFoldDB" id="A0A507FU90"/>
<comment type="subcellular location">
    <subcellularLocation>
        <location evidence="1">Membrane</location>
        <topology evidence="1">Single-pass membrane protein</topology>
    </subcellularLocation>
</comment>
<comment type="caution">
    <text evidence="5">The sequence shown here is derived from an EMBL/GenBank/DDBJ whole genome shotgun (WGS) entry which is preliminary data.</text>
</comment>
<dbReference type="PANTHER" id="PTHR48053:SF71">
    <property type="entry name" value="LEUCINE RICH REPEAT FAMILY PROTEIN, EXPRESSED"/>
    <property type="match status" value="1"/>
</dbReference>
<evidence type="ECO:0000256" key="3">
    <source>
        <dbReference type="ARBA" id="ARBA00022737"/>
    </source>
</evidence>
<gene>
    <name evidence="5" type="ORF">CcCBS67573_g00146</name>
</gene>
<dbReference type="Proteomes" id="UP000320333">
    <property type="component" value="Unassembled WGS sequence"/>
</dbReference>
<dbReference type="PANTHER" id="PTHR48053">
    <property type="entry name" value="LEUCINE RICH REPEAT FAMILY PROTEIN, EXPRESSED"/>
    <property type="match status" value="1"/>
</dbReference>
<organism evidence="5 6">
    <name type="scientific">Chytriomyces confervae</name>
    <dbReference type="NCBI Taxonomy" id="246404"/>
    <lineage>
        <taxon>Eukaryota</taxon>
        <taxon>Fungi</taxon>
        <taxon>Fungi incertae sedis</taxon>
        <taxon>Chytridiomycota</taxon>
        <taxon>Chytridiomycota incertae sedis</taxon>
        <taxon>Chytridiomycetes</taxon>
        <taxon>Chytridiales</taxon>
        <taxon>Chytriomycetaceae</taxon>
        <taxon>Chytriomyces</taxon>
    </lineage>
</organism>
<dbReference type="Pfam" id="PF00560">
    <property type="entry name" value="LRR_1"/>
    <property type="match status" value="2"/>
</dbReference>
<keyword evidence="3" id="KW-0677">Repeat</keyword>
<dbReference type="PROSITE" id="PS50181">
    <property type="entry name" value="FBOX"/>
    <property type="match status" value="1"/>
</dbReference>